<dbReference type="InterPro" id="IPR022516">
    <property type="entry name" value="CHP03798_Ocin"/>
</dbReference>
<dbReference type="AlphaFoldDB" id="A0A6I6DC78"/>
<dbReference type="NCBIfam" id="TIGR03798">
    <property type="entry name" value="leader_Nif11"/>
    <property type="match status" value="1"/>
</dbReference>
<proteinExistence type="predicted"/>
<organism evidence="1 2">
    <name type="scientific">Candidatus Syntrophocurvum alkaliphilum</name>
    <dbReference type="NCBI Taxonomy" id="2293317"/>
    <lineage>
        <taxon>Bacteria</taxon>
        <taxon>Bacillati</taxon>
        <taxon>Bacillota</taxon>
        <taxon>Clostridia</taxon>
        <taxon>Eubacteriales</taxon>
        <taxon>Syntrophomonadaceae</taxon>
        <taxon>Candidatus Syntrophocurvum</taxon>
    </lineage>
</organism>
<name>A0A6I6DC78_9FIRM</name>
<reference evidence="2" key="1">
    <citation type="journal article" date="2019" name="Microbiology">
        <title>Complete Genome Sequence of an Uncultured Bacterium of the Candidate Phylum Bipolaricaulota.</title>
        <authorList>
            <person name="Kadnikov V.V."/>
            <person name="Mardanov A.V."/>
            <person name="Beletsky A.V."/>
            <person name="Frank Y.A."/>
            <person name="Karnachuk O.V."/>
            <person name="Ravin N.V."/>
        </authorList>
    </citation>
    <scope>NUCLEOTIDE SEQUENCE [LARGE SCALE GENOMIC DNA]</scope>
</reference>
<evidence type="ECO:0000313" key="2">
    <source>
        <dbReference type="Proteomes" id="UP000426444"/>
    </source>
</evidence>
<dbReference type="KEGG" id="salq:SYNTR_1266"/>
<dbReference type="Proteomes" id="UP000426444">
    <property type="component" value="Chromosome"/>
</dbReference>
<evidence type="ECO:0008006" key="3">
    <source>
        <dbReference type="Google" id="ProtNLM"/>
    </source>
</evidence>
<evidence type="ECO:0000313" key="1">
    <source>
        <dbReference type="EMBL" id="QGT99859.1"/>
    </source>
</evidence>
<sequence length="113" mass="12452">MEEKLRLLQVKCEGDQDFADKLFSFEKSEEVQSYLSENGMDFSIEEINELKDVINMSYEMGEISDNDLENVAGGGPVASYLITVAAADIISGGRISSSFKQSAKKVGRALTSW</sequence>
<protein>
    <recommendedName>
        <fullName evidence="3">Nif11 domain-containing protein</fullName>
    </recommendedName>
</protein>
<accession>A0A6I6DC78</accession>
<dbReference type="RefSeq" id="WP_156203709.1">
    <property type="nucleotide sequence ID" value="NZ_CP046457.1"/>
</dbReference>
<keyword evidence="2" id="KW-1185">Reference proteome</keyword>
<dbReference type="EMBL" id="CP046457">
    <property type="protein sequence ID" value="QGT99859.1"/>
    <property type="molecule type" value="Genomic_DNA"/>
</dbReference>
<gene>
    <name evidence="1" type="ORF">SYNTR_1266</name>
</gene>